<dbReference type="EMBL" id="UYJE01000152">
    <property type="protein sequence ID" value="VDH90612.1"/>
    <property type="molecule type" value="Genomic_DNA"/>
</dbReference>
<evidence type="ECO:0000256" key="1">
    <source>
        <dbReference type="SAM" id="MobiDB-lite"/>
    </source>
</evidence>
<sequence>SAKCFIEEQCETENESNEQCNTSKFEKSRRTFTKTYTLIEEEIQQQQVVGRGAESSGDVQHHHRTAAGKGQP</sequence>
<evidence type="ECO:0000313" key="3">
    <source>
        <dbReference type="Proteomes" id="UP000596742"/>
    </source>
</evidence>
<comment type="caution">
    <text evidence="2">The sequence shown here is derived from an EMBL/GenBank/DDBJ whole genome shotgun (WGS) entry which is preliminary data.</text>
</comment>
<feature type="non-terminal residue" evidence="2">
    <location>
        <position position="1"/>
    </location>
</feature>
<organism evidence="2 3">
    <name type="scientific">Mytilus galloprovincialis</name>
    <name type="common">Mediterranean mussel</name>
    <dbReference type="NCBI Taxonomy" id="29158"/>
    <lineage>
        <taxon>Eukaryota</taxon>
        <taxon>Metazoa</taxon>
        <taxon>Spiralia</taxon>
        <taxon>Lophotrochozoa</taxon>
        <taxon>Mollusca</taxon>
        <taxon>Bivalvia</taxon>
        <taxon>Autobranchia</taxon>
        <taxon>Pteriomorphia</taxon>
        <taxon>Mytilida</taxon>
        <taxon>Mytiloidea</taxon>
        <taxon>Mytilidae</taxon>
        <taxon>Mytilinae</taxon>
        <taxon>Mytilus</taxon>
    </lineage>
</organism>
<proteinExistence type="predicted"/>
<gene>
    <name evidence="2" type="ORF">MGAL_10B088279</name>
</gene>
<reference evidence="2" key="1">
    <citation type="submission" date="2018-11" db="EMBL/GenBank/DDBJ databases">
        <authorList>
            <person name="Alioto T."/>
            <person name="Alioto T."/>
        </authorList>
    </citation>
    <scope>NUCLEOTIDE SEQUENCE</scope>
</reference>
<feature type="region of interest" description="Disordered" evidence="1">
    <location>
        <begin position="47"/>
        <end position="72"/>
    </location>
</feature>
<evidence type="ECO:0000313" key="2">
    <source>
        <dbReference type="EMBL" id="VDH90612.1"/>
    </source>
</evidence>
<name>A0A8B6BH18_MYTGA</name>
<dbReference type="Proteomes" id="UP000596742">
    <property type="component" value="Unassembled WGS sequence"/>
</dbReference>
<dbReference type="AlphaFoldDB" id="A0A8B6BH18"/>
<accession>A0A8B6BH18</accession>
<keyword evidence="3" id="KW-1185">Reference proteome</keyword>
<protein>
    <submittedName>
        <fullName evidence="2">Uncharacterized protein</fullName>
    </submittedName>
</protein>